<dbReference type="SMART" id="SM00028">
    <property type="entry name" value="TPR"/>
    <property type="match status" value="4"/>
</dbReference>
<dbReference type="Pfam" id="PF05118">
    <property type="entry name" value="Asp_Arg_Hydrox"/>
    <property type="match status" value="1"/>
</dbReference>
<feature type="domain" description="Aspartyl/asparaginy/proline hydroxylase" evidence="2">
    <location>
        <begin position="242"/>
        <end position="404"/>
    </location>
</feature>
<protein>
    <submittedName>
        <fullName evidence="3">Aspartyl/asparaginyl beta-hydroxylase domain-containing protein</fullName>
    </submittedName>
</protein>
<accession>A0ABV7UP90</accession>
<evidence type="ECO:0000313" key="4">
    <source>
        <dbReference type="Proteomes" id="UP001595724"/>
    </source>
</evidence>
<keyword evidence="4" id="KW-1185">Reference proteome</keyword>
<dbReference type="Pfam" id="PF13432">
    <property type="entry name" value="TPR_16"/>
    <property type="match status" value="2"/>
</dbReference>
<reference evidence="4" key="1">
    <citation type="journal article" date="2019" name="Int. J. Syst. Evol. Microbiol.">
        <title>The Global Catalogue of Microorganisms (GCM) 10K type strain sequencing project: providing services to taxonomists for standard genome sequencing and annotation.</title>
        <authorList>
            <consortium name="The Broad Institute Genomics Platform"/>
            <consortium name="The Broad Institute Genome Sequencing Center for Infectious Disease"/>
            <person name="Wu L."/>
            <person name="Ma J."/>
        </authorList>
    </citation>
    <scope>NUCLEOTIDE SEQUENCE [LARGE SCALE GENOMIC DNA]</scope>
    <source>
        <strain evidence="4">KCTC 42211</strain>
    </source>
</reference>
<dbReference type="Gene3D" id="1.25.40.10">
    <property type="entry name" value="Tetratricopeptide repeat domain"/>
    <property type="match status" value="1"/>
</dbReference>
<dbReference type="InterPro" id="IPR027443">
    <property type="entry name" value="IPNS-like_sf"/>
</dbReference>
<dbReference type="EMBL" id="JBHRYF010000001">
    <property type="protein sequence ID" value="MFC3658757.1"/>
    <property type="molecule type" value="Genomic_DNA"/>
</dbReference>
<dbReference type="InterPro" id="IPR039038">
    <property type="entry name" value="ASPH"/>
</dbReference>
<sequence>MAPPLDAPAQTRINQLVAQAEQLSQRGQQDAALSCWRQVLALQPGHAAASNQLGAHALAQGDLVAARQLLDDAIAAEPGLAIAHANLSRVHSAQGNATAALEQIDLAIRADPLAWGAHMERARLLQAAGRPREAAMSWSNALGYMPEPVTRAPHMQAWIEQARAAIRENQEQLHAHLRERMEALLGNSERRELQRFEHCLDIVTGRRPFVTARPLMLPFPRLPAIPFFEREDYPWVAEVEAAFPAMLEELQGVLASHQAFEPYVKTTPGEPPAQFAALDNNLDWGAYFLWKDGARIDAHADLCPRTEAALAHAPQNTVPGRAPVAFFSALKPGVHIPPHNGATNTRLTVHMPLIIPPDCALRVGDETRTWEPGKLLMFDDTIRHEAWNFSDRLRVVLIFDVWHPMLTELERELVSQTVQGMLSYYGTGADLGEL</sequence>
<dbReference type="InterPro" id="IPR019734">
    <property type="entry name" value="TPR_rpt"/>
</dbReference>
<dbReference type="PANTHER" id="PTHR12366">
    <property type="entry name" value="ASPARTYL/ASPARAGINYL BETA-HYDROXYLASE"/>
    <property type="match status" value="1"/>
</dbReference>
<dbReference type="InterPro" id="IPR007803">
    <property type="entry name" value="Asp/Arg/Pro-Hydrxlase"/>
</dbReference>
<dbReference type="RefSeq" id="WP_386705498.1">
    <property type="nucleotide sequence ID" value="NZ_JBHRYF010000001.1"/>
</dbReference>
<dbReference type="SUPFAM" id="SSF51197">
    <property type="entry name" value="Clavaminate synthase-like"/>
    <property type="match status" value="1"/>
</dbReference>
<dbReference type="PANTHER" id="PTHR12366:SF29">
    <property type="entry name" value="ASPARTYL BETA-HYDROXYLASE, ISOFORM L"/>
    <property type="match status" value="1"/>
</dbReference>
<name>A0ABV7UP90_9GAMM</name>
<keyword evidence="1" id="KW-0175">Coiled coil</keyword>
<dbReference type="Proteomes" id="UP001595724">
    <property type="component" value="Unassembled WGS sequence"/>
</dbReference>
<dbReference type="SUPFAM" id="SSF48452">
    <property type="entry name" value="TPR-like"/>
    <property type="match status" value="1"/>
</dbReference>
<dbReference type="Gene3D" id="2.60.120.330">
    <property type="entry name" value="B-lactam Antibiotic, Isopenicillin N Synthase, Chain"/>
    <property type="match status" value="1"/>
</dbReference>
<evidence type="ECO:0000256" key="1">
    <source>
        <dbReference type="SAM" id="Coils"/>
    </source>
</evidence>
<dbReference type="InterPro" id="IPR011990">
    <property type="entry name" value="TPR-like_helical_dom_sf"/>
</dbReference>
<evidence type="ECO:0000313" key="3">
    <source>
        <dbReference type="EMBL" id="MFC3658757.1"/>
    </source>
</evidence>
<gene>
    <name evidence="3" type="ORF">ACFOM9_01530</name>
</gene>
<evidence type="ECO:0000259" key="2">
    <source>
        <dbReference type="Pfam" id="PF05118"/>
    </source>
</evidence>
<proteinExistence type="predicted"/>
<feature type="coiled-coil region" evidence="1">
    <location>
        <begin position="159"/>
        <end position="187"/>
    </location>
</feature>
<comment type="caution">
    <text evidence="3">The sequence shown here is derived from an EMBL/GenBank/DDBJ whole genome shotgun (WGS) entry which is preliminary data.</text>
</comment>
<organism evidence="3 4">
    <name type="scientific">Luteimonas notoginsengisoli</name>
    <dbReference type="NCBI Taxonomy" id="1578200"/>
    <lineage>
        <taxon>Bacteria</taxon>
        <taxon>Pseudomonadati</taxon>
        <taxon>Pseudomonadota</taxon>
        <taxon>Gammaproteobacteria</taxon>
        <taxon>Lysobacterales</taxon>
        <taxon>Lysobacteraceae</taxon>
        <taxon>Luteimonas</taxon>
    </lineage>
</organism>